<dbReference type="PANTHER" id="PTHR11006">
    <property type="entry name" value="PROTEIN ARGININE N-METHYLTRANSFERASE"/>
    <property type="match status" value="1"/>
</dbReference>
<comment type="caution">
    <text evidence="2">The sequence shown here is derived from an EMBL/GenBank/DDBJ whole genome shotgun (WGS) entry which is preliminary data.</text>
</comment>
<sequence length="37" mass="3824">MLSDKARMDAYGQAILKNPSLLNGAVVMDVGCGTGIL</sequence>
<protein>
    <submittedName>
        <fullName evidence="2">Putative arginine N-methyltransferase</fullName>
    </submittedName>
</protein>
<dbReference type="EMBL" id="LXQA010442383">
    <property type="protein sequence ID" value="MCI52113.1"/>
    <property type="molecule type" value="Genomic_DNA"/>
</dbReference>
<dbReference type="InterPro" id="IPR025799">
    <property type="entry name" value="Arg_MeTrfase"/>
</dbReference>
<dbReference type="GO" id="GO:0005634">
    <property type="term" value="C:nucleus"/>
    <property type="evidence" value="ECO:0007669"/>
    <property type="project" value="TreeGrafter"/>
</dbReference>
<dbReference type="AlphaFoldDB" id="A0A392STD6"/>
<reference evidence="2 3" key="1">
    <citation type="journal article" date="2018" name="Front. Plant Sci.">
        <title>Red Clover (Trifolium pratense) and Zigzag Clover (T. medium) - A Picture of Genomic Similarities and Differences.</title>
        <authorList>
            <person name="Dluhosova J."/>
            <person name="Istvanek J."/>
            <person name="Nedelnik J."/>
            <person name="Repkova J."/>
        </authorList>
    </citation>
    <scope>NUCLEOTIDE SEQUENCE [LARGE SCALE GENOMIC DNA]</scope>
    <source>
        <strain evidence="3">cv. 10/8</strain>
        <tissue evidence="2">Leaf</tissue>
    </source>
</reference>
<organism evidence="2 3">
    <name type="scientific">Trifolium medium</name>
    <dbReference type="NCBI Taxonomy" id="97028"/>
    <lineage>
        <taxon>Eukaryota</taxon>
        <taxon>Viridiplantae</taxon>
        <taxon>Streptophyta</taxon>
        <taxon>Embryophyta</taxon>
        <taxon>Tracheophyta</taxon>
        <taxon>Spermatophyta</taxon>
        <taxon>Magnoliopsida</taxon>
        <taxon>eudicotyledons</taxon>
        <taxon>Gunneridae</taxon>
        <taxon>Pentapetalae</taxon>
        <taxon>rosids</taxon>
        <taxon>fabids</taxon>
        <taxon>Fabales</taxon>
        <taxon>Fabaceae</taxon>
        <taxon>Papilionoideae</taxon>
        <taxon>50 kb inversion clade</taxon>
        <taxon>NPAAA clade</taxon>
        <taxon>Hologalegina</taxon>
        <taxon>IRL clade</taxon>
        <taxon>Trifolieae</taxon>
        <taxon>Trifolium</taxon>
    </lineage>
</organism>
<keyword evidence="2" id="KW-0808">Transferase</keyword>
<dbReference type="GO" id="GO:0042054">
    <property type="term" value="F:histone methyltransferase activity"/>
    <property type="evidence" value="ECO:0007669"/>
    <property type="project" value="TreeGrafter"/>
</dbReference>
<feature type="non-terminal residue" evidence="2">
    <location>
        <position position="37"/>
    </location>
</feature>
<evidence type="ECO:0000256" key="1">
    <source>
        <dbReference type="ARBA" id="ARBA00022691"/>
    </source>
</evidence>
<dbReference type="Proteomes" id="UP000265520">
    <property type="component" value="Unassembled WGS sequence"/>
</dbReference>
<dbReference type="Gene3D" id="3.40.50.150">
    <property type="entry name" value="Vaccinia Virus protein VP39"/>
    <property type="match status" value="1"/>
</dbReference>
<keyword evidence="1" id="KW-0949">S-adenosyl-L-methionine</keyword>
<dbReference type="GO" id="GO:0016274">
    <property type="term" value="F:protein-arginine N-methyltransferase activity"/>
    <property type="evidence" value="ECO:0007669"/>
    <property type="project" value="InterPro"/>
</dbReference>
<dbReference type="SUPFAM" id="SSF53335">
    <property type="entry name" value="S-adenosyl-L-methionine-dependent methyltransferases"/>
    <property type="match status" value="1"/>
</dbReference>
<proteinExistence type="predicted"/>
<keyword evidence="3" id="KW-1185">Reference proteome</keyword>
<keyword evidence="2" id="KW-0489">Methyltransferase</keyword>
<dbReference type="PANTHER" id="PTHR11006:SF89">
    <property type="entry name" value="PROTEIN ARGININE N-METHYLTRANSFERASE 3-RELATED"/>
    <property type="match status" value="1"/>
</dbReference>
<dbReference type="InterPro" id="IPR029063">
    <property type="entry name" value="SAM-dependent_MTases_sf"/>
</dbReference>
<name>A0A392STD6_9FABA</name>
<dbReference type="GO" id="GO:0032259">
    <property type="term" value="P:methylation"/>
    <property type="evidence" value="ECO:0007669"/>
    <property type="project" value="UniProtKB-KW"/>
</dbReference>
<accession>A0A392STD6</accession>
<evidence type="ECO:0000313" key="3">
    <source>
        <dbReference type="Proteomes" id="UP000265520"/>
    </source>
</evidence>
<evidence type="ECO:0000313" key="2">
    <source>
        <dbReference type="EMBL" id="MCI52113.1"/>
    </source>
</evidence>